<protein>
    <recommendedName>
        <fullName evidence="3">DUF3168 domain-containing protein</fullName>
    </recommendedName>
</protein>
<comment type="caution">
    <text evidence="1">The sequence shown here is derived from an EMBL/GenBank/DDBJ whole genome shotgun (WGS) entry which is preliminary data.</text>
</comment>
<dbReference type="EMBL" id="JAOTJD010000011">
    <property type="protein sequence ID" value="MFD3263831.1"/>
    <property type="molecule type" value="Genomic_DNA"/>
</dbReference>
<reference evidence="1 2" key="1">
    <citation type="submission" date="2022-09" db="EMBL/GenBank/DDBJ databases">
        <title>New species of Phenylobacterium.</title>
        <authorList>
            <person name="Mieszkin S."/>
        </authorList>
    </citation>
    <scope>NUCLEOTIDE SEQUENCE [LARGE SCALE GENOMIC DNA]</scope>
    <source>
        <strain evidence="1 2">HK31-G</strain>
    </source>
</reference>
<evidence type="ECO:0008006" key="3">
    <source>
        <dbReference type="Google" id="ProtNLM"/>
    </source>
</evidence>
<evidence type="ECO:0000313" key="2">
    <source>
        <dbReference type="Proteomes" id="UP001598130"/>
    </source>
</evidence>
<dbReference type="RefSeq" id="WP_377369039.1">
    <property type="nucleotide sequence ID" value="NZ_JAOTJD010000011.1"/>
</dbReference>
<proteinExistence type="predicted"/>
<dbReference type="Proteomes" id="UP001598130">
    <property type="component" value="Unassembled WGS sequence"/>
</dbReference>
<evidence type="ECO:0000313" key="1">
    <source>
        <dbReference type="EMBL" id="MFD3263831.1"/>
    </source>
</evidence>
<organism evidence="1 2">
    <name type="scientific">Phenylobacterium ferrooxidans</name>
    <dbReference type="NCBI Taxonomy" id="2982689"/>
    <lineage>
        <taxon>Bacteria</taxon>
        <taxon>Pseudomonadati</taxon>
        <taxon>Pseudomonadota</taxon>
        <taxon>Alphaproteobacteria</taxon>
        <taxon>Caulobacterales</taxon>
        <taxon>Caulobacteraceae</taxon>
        <taxon>Phenylobacterium</taxon>
    </lineage>
</organism>
<gene>
    <name evidence="1" type="ORF">OCL97_07635</name>
</gene>
<name>A0ABW6CNY0_9CAUL</name>
<accession>A0ABW6CNY0</accession>
<keyword evidence="2" id="KW-1185">Reference proteome</keyword>
<sequence>MSHLPNLKPIWAKVPAGGPGPETAGFGFASVEVAVNAAGRPDLNEVYLTVTDTSVAAQAVARRIVADLPEVLRVESLLVRWVGATIATPAVAEVRTALADHRPARPMACEAEVFLDGVIYLYG</sequence>